<keyword evidence="10" id="KW-0732">Signal</keyword>
<evidence type="ECO:0000256" key="3">
    <source>
        <dbReference type="ARBA" id="ARBA00022448"/>
    </source>
</evidence>
<organism evidence="12 13">
    <name type="scientific">Hyella patelloides LEGE 07179</name>
    <dbReference type="NCBI Taxonomy" id="945734"/>
    <lineage>
        <taxon>Bacteria</taxon>
        <taxon>Bacillati</taxon>
        <taxon>Cyanobacteriota</taxon>
        <taxon>Cyanophyceae</taxon>
        <taxon>Pleurocapsales</taxon>
        <taxon>Hyellaceae</taxon>
        <taxon>Hyella</taxon>
    </lineage>
</organism>
<dbReference type="PROSITE" id="PS00196">
    <property type="entry name" value="COPPER_BLUE"/>
    <property type="match status" value="1"/>
</dbReference>
<dbReference type="GO" id="GO:0016020">
    <property type="term" value="C:membrane"/>
    <property type="evidence" value="ECO:0007669"/>
    <property type="project" value="UniProtKB-SubCell"/>
</dbReference>
<dbReference type="SUPFAM" id="SSF49503">
    <property type="entry name" value="Cupredoxins"/>
    <property type="match status" value="1"/>
</dbReference>
<dbReference type="NCBIfam" id="TIGR02656">
    <property type="entry name" value="cyanin_plasto"/>
    <property type="match status" value="1"/>
</dbReference>
<evidence type="ECO:0000256" key="8">
    <source>
        <dbReference type="ARBA" id="ARBA00023136"/>
    </source>
</evidence>
<name>A0A563VZ22_9CYAN</name>
<dbReference type="InterPro" id="IPR001235">
    <property type="entry name" value="Copper_blue_Plastocyanin"/>
</dbReference>
<keyword evidence="6 9" id="KW-0186">Copper</keyword>
<dbReference type="Pfam" id="PF00127">
    <property type="entry name" value="Copper-bind"/>
    <property type="match status" value="1"/>
</dbReference>
<evidence type="ECO:0000256" key="10">
    <source>
        <dbReference type="SAM" id="SignalP"/>
    </source>
</evidence>
<comment type="similarity">
    <text evidence="2">Belongs to the plastocyanin family.</text>
</comment>
<evidence type="ECO:0000256" key="4">
    <source>
        <dbReference type="ARBA" id="ARBA00022723"/>
    </source>
</evidence>
<dbReference type="RefSeq" id="WP_144866293.1">
    <property type="nucleotide sequence ID" value="NZ_LR213806.1"/>
</dbReference>
<dbReference type="PANTHER" id="PTHR34192">
    <property type="entry name" value="PLASTOCYANIN MAJOR ISOFORM, CHLOROPLASTIC-RELATED"/>
    <property type="match status" value="1"/>
</dbReference>
<feature type="chain" id="PRO_5022207449" evidence="10">
    <location>
        <begin position="29"/>
        <end position="119"/>
    </location>
</feature>
<feature type="binding site" evidence="9">
    <location>
        <position position="104"/>
    </location>
    <ligand>
        <name>Cu cation</name>
        <dbReference type="ChEBI" id="CHEBI:23378"/>
    </ligand>
</feature>
<dbReference type="AlphaFoldDB" id="A0A563VZ22"/>
<dbReference type="GO" id="GO:0005507">
    <property type="term" value="F:copper ion binding"/>
    <property type="evidence" value="ECO:0007669"/>
    <property type="project" value="InterPro"/>
</dbReference>
<evidence type="ECO:0000256" key="5">
    <source>
        <dbReference type="ARBA" id="ARBA00022982"/>
    </source>
</evidence>
<accession>A0A563VZ22</accession>
<feature type="binding site" evidence="9">
    <location>
        <position position="67"/>
    </location>
    <ligand>
        <name>Cu cation</name>
        <dbReference type="ChEBI" id="CHEBI:23378"/>
    </ligand>
</feature>
<keyword evidence="7" id="KW-0793">Thylakoid</keyword>
<dbReference type="Gene3D" id="2.60.40.420">
    <property type="entry name" value="Cupredoxins - blue copper proteins"/>
    <property type="match status" value="1"/>
</dbReference>
<reference evidence="12 13" key="1">
    <citation type="submission" date="2019-01" db="EMBL/GenBank/DDBJ databases">
        <authorList>
            <person name="Brito A."/>
        </authorList>
    </citation>
    <scope>NUCLEOTIDE SEQUENCE [LARGE SCALE GENOMIC DNA]</scope>
    <source>
        <strain evidence="12">1</strain>
    </source>
</reference>
<dbReference type="Proteomes" id="UP000320055">
    <property type="component" value="Unassembled WGS sequence"/>
</dbReference>
<dbReference type="PRINTS" id="PR00157">
    <property type="entry name" value="PLASTOCYANIN"/>
</dbReference>
<keyword evidence="3" id="KW-0813">Transport</keyword>
<dbReference type="EMBL" id="CAACVJ010000401">
    <property type="protein sequence ID" value="VEP16513.1"/>
    <property type="molecule type" value="Genomic_DNA"/>
</dbReference>
<dbReference type="CDD" id="cd04219">
    <property type="entry name" value="Plastocyanin"/>
    <property type="match status" value="1"/>
</dbReference>
<evidence type="ECO:0000256" key="1">
    <source>
        <dbReference type="ARBA" id="ARBA00004170"/>
    </source>
</evidence>
<keyword evidence="4 9" id="KW-0479">Metal-binding</keyword>
<dbReference type="InterPro" id="IPR002387">
    <property type="entry name" value="Plastocyanin"/>
</dbReference>
<protein>
    <submittedName>
        <fullName evidence="12">Plastocyanin</fullName>
    </submittedName>
</protein>
<keyword evidence="13" id="KW-1185">Reference proteome</keyword>
<dbReference type="PRINTS" id="PR00156">
    <property type="entry name" value="COPPERBLUE"/>
</dbReference>
<evidence type="ECO:0000256" key="2">
    <source>
        <dbReference type="ARBA" id="ARBA00005338"/>
    </source>
</evidence>
<feature type="signal peptide" evidence="10">
    <location>
        <begin position="1"/>
        <end position="28"/>
    </location>
</feature>
<evidence type="ECO:0000256" key="7">
    <source>
        <dbReference type="ARBA" id="ARBA00023078"/>
    </source>
</evidence>
<proteinExistence type="inferred from homology"/>
<dbReference type="GO" id="GO:0009055">
    <property type="term" value="F:electron transfer activity"/>
    <property type="evidence" value="ECO:0007669"/>
    <property type="project" value="InterPro"/>
</dbReference>
<keyword evidence="5" id="KW-0249">Electron transport</keyword>
<evidence type="ECO:0000256" key="9">
    <source>
        <dbReference type="PIRSR" id="PIRSR602387-1"/>
    </source>
</evidence>
<sequence>MTKKLSLLLSTLLLVVASFFVTSNPAMAETYEIKMGSDNGMLKFVPETITVKEGDTVKWVNNKMAPHNAVFESDAVKSHKNLVFSPGESYETTFKESGEYSYYCEPHRGAGMVGKIIVQ</sequence>
<dbReference type="InterPro" id="IPR000923">
    <property type="entry name" value="BlueCu_1"/>
</dbReference>
<dbReference type="PANTHER" id="PTHR34192:SF10">
    <property type="entry name" value="PLASTOCYANIN MAJOR ISOFORM, CHLOROPLASTIC-RELATED"/>
    <property type="match status" value="1"/>
</dbReference>
<feature type="binding site" evidence="9">
    <location>
        <position position="107"/>
    </location>
    <ligand>
        <name>Cu cation</name>
        <dbReference type="ChEBI" id="CHEBI:23378"/>
    </ligand>
</feature>
<keyword evidence="8" id="KW-0472">Membrane</keyword>
<evidence type="ECO:0000313" key="13">
    <source>
        <dbReference type="Proteomes" id="UP000320055"/>
    </source>
</evidence>
<comment type="cofactor">
    <cofactor evidence="9">
        <name>Cu(2+)</name>
        <dbReference type="ChEBI" id="CHEBI:29036"/>
    </cofactor>
    <text evidence="9">The crystal structure with reduced Cu(1+) has also been determined.</text>
</comment>
<evidence type="ECO:0000313" key="12">
    <source>
        <dbReference type="EMBL" id="VEP16513.1"/>
    </source>
</evidence>
<dbReference type="InterPro" id="IPR008972">
    <property type="entry name" value="Cupredoxin"/>
</dbReference>
<evidence type="ECO:0000256" key="6">
    <source>
        <dbReference type="ARBA" id="ARBA00023008"/>
    </source>
</evidence>
<feature type="binding site" evidence="9">
    <location>
        <position position="112"/>
    </location>
    <ligand>
        <name>Cu cation</name>
        <dbReference type="ChEBI" id="CHEBI:23378"/>
    </ligand>
</feature>
<comment type="subcellular location">
    <subcellularLocation>
        <location evidence="1">Membrane</location>
        <topology evidence="1">Peripheral membrane protein</topology>
    </subcellularLocation>
</comment>
<feature type="domain" description="Blue (type 1) copper" evidence="11">
    <location>
        <begin position="32"/>
        <end position="119"/>
    </location>
</feature>
<dbReference type="OrthoDB" id="680163at2"/>
<evidence type="ECO:0000259" key="11">
    <source>
        <dbReference type="Pfam" id="PF00127"/>
    </source>
</evidence>
<dbReference type="InterPro" id="IPR028871">
    <property type="entry name" value="BlueCu_1_BS"/>
</dbReference>
<gene>
    <name evidence="12" type="primary">petE</name>
    <name evidence="12" type="ORF">H1P_460007</name>
</gene>